<keyword evidence="1" id="KW-1133">Transmembrane helix</keyword>
<protein>
    <submittedName>
        <fullName evidence="2">Large-conductance mechanosensitive channel</fullName>
    </submittedName>
</protein>
<name>A0ABS2QMA5_9BACI</name>
<keyword evidence="3" id="KW-1185">Reference proteome</keyword>
<gene>
    <name evidence="2" type="ORF">JOC77_003771</name>
</gene>
<keyword evidence="1" id="KW-0812">Transmembrane</keyword>
<keyword evidence="1" id="KW-0472">Membrane</keyword>
<accession>A0ABS2QMA5</accession>
<comment type="caution">
    <text evidence="2">The sequence shown here is derived from an EMBL/GenBank/DDBJ whole genome shotgun (WGS) entry which is preliminary data.</text>
</comment>
<proteinExistence type="predicted"/>
<organism evidence="2 3">
    <name type="scientific">Peribacillus deserti</name>
    <dbReference type="NCBI Taxonomy" id="673318"/>
    <lineage>
        <taxon>Bacteria</taxon>
        <taxon>Bacillati</taxon>
        <taxon>Bacillota</taxon>
        <taxon>Bacilli</taxon>
        <taxon>Bacillales</taxon>
        <taxon>Bacillaceae</taxon>
        <taxon>Peribacillus</taxon>
    </lineage>
</organism>
<sequence length="51" mass="6031">MRVLKGFEMQSLIYNIEAKKNHVAKYDSFLLNCISSFLLPFILYLLVDMFL</sequence>
<dbReference type="Proteomes" id="UP000823486">
    <property type="component" value="Unassembled WGS sequence"/>
</dbReference>
<evidence type="ECO:0000313" key="3">
    <source>
        <dbReference type="Proteomes" id="UP000823486"/>
    </source>
</evidence>
<reference evidence="2 3" key="1">
    <citation type="submission" date="2021-01" db="EMBL/GenBank/DDBJ databases">
        <title>Genomic Encyclopedia of Type Strains, Phase IV (KMG-IV): sequencing the most valuable type-strain genomes for metagenomic binning, comparative biology and taxonomic classification.</title>
        <authorList>
            <person name="Goeker M."/>
        </authorList>
    </citation>
    <scope>NUCLEOTIDE SEQUENCE [LARGE SCALE GENOMIC DNA]</scope>
    <source>
        <strain evidence="2 3">DSM 105482</strain>
    </source>
</reference>
<dbReference type="EMBL" id="JAFBFI010000021">
    <property type="protein sequence ID" value="MBM7694310.1"/>
    <property type="molecule type" value="Genomic_DNA"/>
</dbReference>
<feature type="transmembrane region" description="Helical" evidence="1">
    <location>
        <begin position="29"/>
        <end position="47"/>
    </location>
</feature>
<evidence type="ECO:0000256" key="1">
    <source>
        <dbReference type="SAM" id="Phobius"/>
    </source>
</evidence>
<evidence type="ECO:0000313" key="2">
    <source>
        <dbReference type="EMBL" id="MBM7694310.1"/>
    </source>
</evidence>